<dbReference type="PANTHER" id="PTHR35603">
    <property type="match status" value="1"/>
</dbReference>
<keyword evidence="3" id="KW-0472">Membrane</keyword>
<evidence type="ECO:0000256" key="6">
    <source>
        <dbReference type="SAM" id="SignalP"/>
    </source>
</evidence>
<dbReference type="PANTHER" id="PTHR35603:SF1">
    <property type="entry name" value="OUTER MEMBRANE LIPOPROTEIN SLYB"/>
    <property type="match status" value="1"/>
</dbReference>
<comment type="subcellular location">
    <subcellularLocation>
        <location evidence="1">Cell outer membrane</location>
        <topology evidence="1">Lipid-anchor</topology>
    </subcellularLocation>
</comment>
<feature type="chain" id="PRO_5009758705" evidence="6">
    <location>
        <begin position="20"/>
        <end position="158"/>
    </location>
</feature>
<evidence type="ECO:0000256" key="4">
    <source>
        <dbReference type="ARBA" id="ARBA00023139"/>
    </source>
</evidence>
<dbReference type="InterPro" id="IPR008816">
    <property type="entry name" value="Gly_zipper_2TM_dom"/>
</dbReference>
<evidence type="ECO:0000256" key="1">
    <source>
        <dbReference type="ARBA" id="ARBA00004459"/>
    </source>
</evidence>
<organism evidence="8 9">
    <name type="scientific">Vibrio renipiscarius</name>
    <dbReference type="NCBI Taxonomy" id="1461322"/>
    <lineage>
        <taxon>Bacteria</taxon>
        <taxon>Pseudomonadati</taxon>
        <taxon>Pseudomonadota</taxon>
        <taxon>Gammaproteobacteria</taxon>
        <taxon>Vibrionales</taxon>
        <taxon>Vibrionaceae</taxon>
        <taxon>Vibrio</taxon>
    </lineage>
</organism>
<keyword evidence="9" id="KW-1185">Reference proteome</keyword>
<proteinExistence type="predicted"/>
<evidence type="ECO:0000259" key="7">
    <source>
        <dbReference type="Pfam" id="PF05433"/>
    </source>
</evidence>
<feature type="domain" description="Glycine zipper 2TM" evidence="7">
    <location>
        <begin position="64"/>
        <end position="104"/>
    </location>
</feature>
<evidence type="ECO:0000313" key="9">
    <source>
        <dbReference type="Proteomes" id="UP000031672"/>
    </source>
</evidence>
<reference evidence="8 9" key="1">
    <citation type="submission" date="2014-11" db="EMBL/GenBank/DDBJ databases">
        <title>Draft Genome Sequence of Vibrio piscirenalis strains CECT 8603T and CECT 8604, two marine Gammaproteobacterium isolated from cultured gilthead sea bream (Sparus aurata).</title>
        <authorList>
            <person name="Arahal D.R."/>
            <person name="Rodrigo-Torres L."/>
            <person name="Lucena T."/>
            <person name="Pujalte M.J."/>
        </authorList>
    </citation>
    <scope>NUCLEOTIDE SEQUENCE [LARGE SCALE GENOMIC DNA]</scope>
    <source>
        <strain evidence="8 9">DCR 1-4-2</strain>
    </source>
</reference>
<evidence type="ECO:0000256" key="3">
    <source>
        <dbReference type="ARBA" id="ARBA00023136"/>
    </source>
</evidence>
<evidence type="ECO:0000313" key="8">
    <source>
        <dbReference type="EMBL" id="KII76344.1"/>
    </source>
</evidence>
<dbReference type="EMBL" id="JTKH01000024">
    <property type="protein sequence ID" value="KII76344.1"/>
    <property type="molecule type" value="Genomic_DNA"/>
</dbReference>
<keyword evidence="2 6" id="KW-0732">Signal</keyword>
<protein>
    <submittedName>
        <fullName evidence="8">Membrane protein</fullName>
    </submittedName>
</protein>
<name>A0A0C2K805_9VIBR</name>
<dbReference type="Proteomes" id="UP000031672">
    <property type="component" value="Unassembled WGS sequence"/>
</dbReference>
<dbReference type="RefSeq" id="WP_040992284.1">
    <property type="nucleotide sequence ID" value="NZ_JBFRUC010000007.1"/>
</dbReference>
<comment type="caution">
    <text evidence="8">The sequence shown here is derived from an EMBL/GenBank/DDBJ whole genome shotgun (WGS) entry which is preliminary data.</text>
</comment>
<dbReference type="Pfam" id="PF05433">
    <property type="entry name" value="Rick_17kDa_Anti"/>
    <property type="match status" value="1"/>
</dbReference>
<evidence type="ECO:0000256" key="2">
    <source>
        <dbReference type="ARBA" id="ARBA00022729"/>
    </source>
</evidence>
<dbReference type="AlphaFoldDB" id="A0A0C2K805"/>
<dbReference type="PROSITE" id="PS51257">
    <property type="entry name" value="PROKAR_LIPOPROTEIN"/>
    <property type="match status" value="1"/>
</dbReference>
<accession>A0A0C2K805</accession>
<evidence type="ECO:0000256" key="5">
    <source>
        <dbReference type="ARBA" id="ARBA00023288"/>
    </source>
</evidence>
<keyword evidence="4" id="KW-0564">Palmitate</keyword>
<dbReference type="GO" id="GO:0009279">
    <property type="term" value="C:cell outer membrane"/>
    <property type="evidence" value="ECO:0007669"/>
    <property type="project" value="UniProtKB-SubCell"/>
</dbReference>
<accession>A0A0C2JEI6</accession>
<dbReference type="OrthoDB" id="5298161at2"/>
<keyword evidence="5" id="KW-0449">Lipoprotein</keyword>
<dbReference type="InterPro" id="IPR051407">
    <property type="entry name" value="Bact_OM_lipoprot/Surf_antigen"/>
</dbReference>
<dbReference type="STRING" id="1461322.OJ16_16220"/>
<sequence length="158" mass="15833">MFKNISMAMIAVFSFMVMSGCSSPNPYGDAYGSGDTRSIQQVYYGTVVKAEPVTIDASDQTNVIGTIAGAAIGGILGSKVGGGSGSDIAAIGGGLLGGYAGSEAAGAAGKRNGVNLTLKLEDGQTIAIVQEANPNMIFQPGQAVQVNVDGSTARVVPR</sequence>
<gene>
    <name evidence="8" type="ORF">OJ16_16220</name>
</gene>
<feature type="signal peptide" evidence="6">
    <location>
        <begin position="1"/>
        <end position="19"/>
    </location>
</feature>